<organism evidence="1 2">
    <name type="scientific">Panagrolaimus davidi</name>
    <dbReference type="NCBI Taxonomy" id="227884"/>
    <lineage>
        <taxon>Eukaryota</taxon>
        <taxon>Metazoa</taxon>
        <taxon>Ecdysozoa</taxon>
        <taxon>Nematoda</taxon>
        <taxon>Chromadorea</taxon>
        <taxon>Rhabditida</taxon>
        <taxon>Tylenchina</taxon>
        <taxon>Panagrolaimomorpha</taxon>
        <taxon>Panagrolaimoidea</taxon>
        <taxon>Panagrolaimidae</taxon>
        <taxon>Panagrolaimus</taxon>
    </lineage>
</organism>
<accession>A0A914PFG1</accession>
<reference evidence="2" key="1">
    <citation type="submission" date="2022-11" db="UniProtKB">
        <authorList>
            <consortium name="WormBaseParasite"/>
        </authorList>
    </citation>
    <scope>IDENTIFICATION</scope>
</reference>
<dbReference type="Proteomes" id="UP000887578">
    <property type="component" value="Unplaced"/>
</dbReference>
<evidence type="ECO:0000313" key="2">
    <source>
        <dbReference type="WBParaSite" id="PDA_v2.g17004.t1"/>
    </source>
</evidence>
<name>A0A914PFG1_9BILA</name>
<keyword evidence="1" id="KW-1185">Reference proteome</keyword>
<proteinExistence type="predicted"/>
<evidence type="ECO:0000313" key="1">
    <source>
        <dbReference type="Proteomes" id="UP000887578"/>
    </source>
</evidence>
<sequence>MDEPHLLVLNCLVEELGNVFYGCEEVVEEKTRKTIPTANLELCFAVVEIFDAILYGEQPRINCAIENLKRVSKKCPKSCLLNFQVMTDRIEPILANGK</sequence>
<protein>
    <submittedName>
        <fullName evidence="2">Uncharacterized protein</fullName>
    </submittedName>
</protein>
<dbReference type="WBParaSite" id="PDA_v2.g17004.t1">
    <property type="protein sequence ID" value="PDA_v2.g17004.t1"/>
    <property type="gene ID" value="PDA_v2.g17004"/>
</dbReference>
<dbReference type="AlphaFoldDB" id="A0A914PFG1"/>